<proteinExistence type="predicted"/>
<dbReference type="VEuPathDB" id="FungiDB:PC110_g22049"/>
<accession>A0A8T1TTQ1</accession>
<dbReference type="EMBL" id="JAENGZ010001344">
    <property type="protein sequence ID" value="KAG6948701.1"/>
    <property type="molecule type" value="Genomic_DNA"/>
</dbReference>
<comment type="caution">
    <text evidence="1">The sequence shown here is derived from an EMBL/GenBank/DDBJ whole genome shotgun (WGS) entry which is preliminary data.</text>
</comment>
<evidence type="ECO:0000313" key="1">
    <source>
        <dbReference type="EMBL" id="KAG6948701.1"/>
    </source>
</evidence>
<sequence length="165" mass="18714">MQAMKLQSGSPKESAKDPLQLSLYRQLCKTTFGRQDSGFSHLFLTTQWNLMCRSKSAQTVCTEHLISHDDSIGCTIYRSKTNKEGYGPKDPRHMYAIALKPETCWVTALAVYLACRPTQPPRPLFPGSEQKTRFGSILLKLVAELKHQTHYGHTFNPKRSCHICL</sequence>
<dbReference type="AlphaFoldDB" id="A0A8T1TTQ1"/>
<name>A0A8T1TTQ1_9STRA</name>
<protein>
    <submittedName>
        <fullName evidence="1">Uncharacterized protein</fullName>
    </submittedName>
</protein>
<dbReference type="OrthoDB" id="126849at2759"/>
<reference evidence="1" key="1">
    <citation type="submission" date="2021-01" db="EMBL/GenBank/DDBJ databases">
        <title>Phytophthora aleatoria, a newly-described species from Pinus radiata is distinct from Phytophthora cactorum isolates based on comparative genomics.</title>
        <authorList>
            <person name="Mcdougal R."/>
            <person name="Panda P."/>
            <person name="Williams N."/>
            <person name="Studholme D.J."/>
        </authorList>
    </citation>
    <scope>NUCLEOTIDE SEQUENCE</scope>
    <source>
        <strain evidence="1">NZFS 3830</strain>
    </source>
</reference>
<gene>
    <name evidence="1" type="ORF">JG687_00015311</name>
</gene>
<evidence type="ECO:0000313" key="2">
    <source>
        <dbReference type="Proteomes" id="UP000688947"/>
    </source>
</evidence>
<organism evidence="1 2">
    <name type="scientific">Phytophthora cactorum</name>
    <dbReference type="NCBI Taxonomy" id="29920"/>
    <lineage>
        <taxon>Eukaryota</taxon>
        <taxon>Sar</taxon>
        <taxon>Stramenopiles</taxon>
        <taxon>Oomycota</taxon>
        <taxon>Peronosporomycetes</taxon>
        <taxon>Peronosporales</taxon>
        <taxon>Peronosporaceae</taxon>
        <taxon>Phytophthora</taxon>
    </lineage>
</organism>
<dbReference type="Proteomes" id="UP000688947">
    <property type="component" value="Unassembled WGS sequence"/>
</dbReference>